<accession>A0A0C1QW88</accession>
<dbReference type="EMBL" id="JXBL01000001">
    <property type="protein sequence ID" value="KIE42411.1"/>
    <property type="molecule type" value="Genomic_DNA"/>
</dbReference>
<keyword evidence="1" id="KW-0732">Signal</keyword>
<protein>
    <submittedName>
        <fullName evidence="2">Uncharacterized protein</fullName>
    </submittedName>
</protein>
<name>A0A0C1QW88_9BACT</name>
<evidence type="ECO:0000313" key="2">
    <source>
        <dbReference type="EMBL" id="KIE42411.1"/>
    </source>
</evidence>
<dbReference type="Proteomes" id="UP000031433">
    <property type="component" value="Unassembled WGS sequence"/>
</dbReference>
<proteinExistence type="predicted"/>
<keyword evidence="3" id="KW-1185">Reference proteome</keyword>
<comment type="caution">
    <text evidence="2">The sequence shown here is derived from an EMBL/GenBank/DDBJ whole genome shotgun (WGS) entry which is preliminary data.</text>
</comment>
<feature type="signal peptide" evidence="1">
    <location>
        <begin position="1"/>
        <end position="22"/>
    </location>
</feature>
<feature type="chain" id="PRO_5002137717" evidence="1">
    <location>
        <begin position="23"/>
        <end position="257"/>
    </location>
</feature>
<evidence type="ECO:0000256" key="1">
    <source>
        <dbReference type="SAM" id="SignalP"/>
    </source>
</evidence>
<dbReference type="RefSeq" id="WP_039644941.1">
    <property type="nucleotide sequence ID" value="NZ_JXBL01000001.1"/>
</dbReference>
<gene>
    <name evidence="2" type="ORF">SE37_07105</name>
</gene>
<evidence type="ECO:0000313" key="3">
    <source>
        <dbReference type="Proteomes" id="UP000031433"/>
    </source>
</evidence>
<organism evidence="2 3">
    <name type="scientific">Geobacter soli</name>
    <dbReference type="NCBI Taxonomy" id="1510391"/>
    <lineage>
        <taxon>Bacteria</taxon>
        <taxon>Pseudomonadati</taxon>
        <taxon>Thermodesulfobacteriota</taxon>
        <taxon>Desulfuromonadia</taxon>
        <taxon>Geobacterales</taxon>
        <taxon>Geobacteraceae</taxon>
        <taxon>Geobacter</taxon>
    </lineage>
</organism>
<sequence length="257" mass="26922">MARILTGVALMAFLVSAGTVQALETRVDVRVRTKDAKFLGTSMGGALITIRNTDTGELLATGVTAGTTGNTATIMVNPHVRGGVLSDAQSARFRAVLDIDVPTRIEVRAAGPLSQRQGMGEASVTQWLIPGRHVTGGDGLVLELPGFAVDVLDPPANHTVTLADGLATVTVRASVMMMCGCPVSPGGLWNADGYEIRAMVRRDGSAAEEVPLHFAGESSLVMGELTVRQPGVYEVTVYAFDPANGNTGLDWTTFIAQ</sequence>
<reference evidence="2 3" key="1">
    <citation type="submission" date="2015-01" db="EMBL/GenBank/DDBJ databases">
        <title>Genome sequence of the anaerobic bacterium Geobacter soli GSS01, a dissimilatory Fe(III) reducer from soil.</title>
        <authorList>
            <person name="Yang G."/>
            <person name="Zhou S."/>
        </authorList>
    </citation>
    <scope>NUCLEOTIDE SEQUENCE [LARGE SCALE GENOMIC DNA]</scope>
    <source>
        <strain evidence="2 3">GSS01</strain>
    </source>
</reference>
<dbReference type="AlphaFoldDB" id="A0A0C1QW88"/>